<name>A0A6A5RL76_9PLEO</name>
<dbReference type="Pfam" id="PF14295">
    <property type="entry name" value="PAN_4"/>
    <property type="match status" value="1"/>
</dbReference>
<feature type="region of interest" description="Disordered" evidence="1">
    <location>
        <begin position="382"/>
        <end position="422"/>
    </location>
</feature>
<dbReference type="RefSeq" id="XP_033448252.1">
    <property type="nucleotide sequence ID" value="XM_033590030.1"/>
</dbReference>
<feature type="region of interest" description="Disordered" evidence="1">
    <location>
        <begin position="477"/>
        <end position="605"/>
    </location>
</feature>
<keyword evidence="5" id="KW-1185">Reference proteome</keyword>
<evidence type="ECO:0000313" key="4">
    <source>
        <dbReference type="EMBL" id="KAF1928000.1"/>
    </source>
</evidence>
<feature type="compositionally biased region" description="Polar residues" evidence="1">
    <location>
        <begin position="285"/>
        <end position="300"/>
    </location>
</feature>
<proteinExistence type="predicted"/>
<keyword evidence="2" id="KW-0472">Membrane</keyword>
<feature type="compositionally biased region" description="Polar residues" evidence="1">
    <location>
        <begin position="243"/>
        <end position="254"/>
    </location>
</feature>
<evidence type="ECO:0000313" key="5">
    <source>
        <dbReference type="Proteomes" id="UP000800082"/>
    </source>
</evidence>
<evidence type="ECO:0000259" key="3">
    <source>
        <dbReference type="Pfam" id="PF14295"/>
    </source>
</evidence>
<dbReference type="OrthoDB" id="10618389at2759"/>
<reference evidence="4" key="1">
    <citation type="journal article" date="2020" name="Stud. Mycol.">
        <title>101 Dothideomycetes genomes: a test case for predicting lifestyles and emergence of pathogens.</title>
        <authorList>
            <person name="Haridas S."/>
            <person name="Albert R."/>
            <person name="Binder M."/>
            <person name="Bloem J."/>
            <person name="Labutti K."/>
            <person name="Salamov A."/>
            <person name="Andreopoulos B."/>
            <person name="Baker S."/>
            <person name="Barry K."/>
            <person name="Bills G."/>
            <person name="Bluhm B."/>
            <person name="Cannon C."/>
            <person name="Castanera R."/>
            <person name="Culley D."/>
            <person name="Daum C."/>
            <person name="Ezra D."/>
            <person name="Gonzalez J."/>
            <person name="Henrissat B."/>
            <person name="Kuo A."/>
            <person name="Liang C."/>
            <person name="Lipzen A."/>
            <person name="Lutzoni F."/>
            <person name="Magnuson J."/>
            <person name="Mondo S."/>
            <person name="Nolan M."/>
            <person name="Ohm R."/>
            <person name="Pangilinan J."/>
            <person name="Park H.-J."/>
            <person name="Ramirez L."/>
            <person name="Alfaro M."/>
            <person name="Sun H."/>
            <person name="Tritt A."/>
            <person name="Yoshinaga Y."/>
            <person name="Zwiers L.-H."/>
            <person name="Turgeon B."/>
            <person name="Goodwin S."/>
            <person name="Spatafora J."/>
            <person name="Crous P."/>
            <person name="Grigoriev I."/>
        </authorList>
    </citation>
    <scope>NUCLEOTIDE SEQUENCE</scope>
    <source>
        <strain evidence="4">CBS 183.55</strain>
    </source>
</reference>
<feature type="domain" description="Apple" evidence="3">
    <location>
        <begin position="147"/>
        <end position="192"/>
    </location>
</feature>
<organism evidence="4 5">
    <name type="scientific">Didymella exigua CBS 183.55</name>
    <dbReference type="NCBI Taxonomy" id="1150837"/>
    <lineage>
        <taxon>Eukaryota</taxon>
        <taxon>Fungi</taxon>
        <taxon>Dikarya</taxon>
        <taxon>Ascomycota</taxon>
        <taxon>Pezizomycotina</taxon>
        <taxon>Dothideomycetes</taxon>
        <taxon>Pleosporomycetidae</taxon>
        <taxon>Pleosporales</taxon>
        <taxon>Pleosporineae</taxon>
        <taxon>Didymellaceae</taxon>
        <taxon>Didymella</taxon>
    </lineage>
</organism>
<dbReference type="Gene3D" id="3.50.4.10">
    <property type="entry name" value="Hepatocyte Growth Factor"/>
    <property type="match status" value="1"/>
</dbReference>
<dbReference type="InterPro" id="IPR003609">
    <property type="entry name" value="Pan_app"/>
</dbReference>
<feature type="transmembrane region" description="Helical" evidence="2">
    <location>
        <begin position="633"/>
        <end position="651"/>
    </location>
</feature>
<accession>A0A6A5RL76</accession>
<protein>
    <recommendedName>
        <fullName evidence="3">Apple domain-containing protein</fullName>
    </recommendedName>
</protein>
<evidence type="ECO:0000256" key="2">
    <source>
        <dbReference type="SAM" id="Phobius"/>
    </source>
</evidence>
<gene>
    <name evidence="4" type="ORF">M421DRAFT_392673</name>
</gene>
<feature type="transmembrane region" description="Helical" evidence="2">
    <location>
        <begin position="52"/>
        <end position="71"/>
    </location>
</feature>
<dbReference type="AlphaFoldDB" id="A0A6A5RL76"/>
<dbReference type="EMBL" id="ML978970">
    <property type="protein sequence ID" value="KAF1928000.1"/>
    <property type="molecule type" value="Genomic_DNA"/>
</dbReference>
<sequence length="652" mass="69218">MDPNYRTGYRSQGPWQHRVCEVPTRSQALFATCFFNTYLSVSRLYRCTIPDMIANISWLFALMVLLCSTIPSTDARLFGHVKVSSVSTITDLVSATTAPVSSPLVSSSAFVSPSFDFEQAEVAHWCSWRHGEHYKGYAMHCGVDYFQGGDLFDQRANNIDDCIAMCSNTPGCNTVSYQAEIDDGLHGKCWLKSKPGFRRYDKTILGMVKLTVPVSPDSSSVFSGVSSTSSTVAPSVRATLASMSPKSGSFTNTPTPIPISSLKASPASPTISSSPSTARSSSVTVQGKPTPTATQGGSGDHTSVSLPLWFSEANPCWHTDCSVLVTTYVGPSYPLTSIISSSKRIFFTRSVVTTKVLTSKPVTKNKVSTSLEYLQLSRTKHPGYYRPEKTSPGYARPSSGQMRHSAHHISSSSKAFPSSTRKVPARPTSYSCTILSGKITCTGKNDAVSTRTSFATIALVPGASTTTVYIPVVTCPPSTSAGSSTSRTYTEPRPVTSQTTVTGKPSGTSKFSVSSSARTYPIPVYPPTTSKEYGTTVSSQGSGYSSSVSALVSTRRSSHVTTSTARVPEVSSSLSKGGAHPSSSTSLSQMSSSLATPTKSGPVTKSVNVSWSWTSTPESSSGRSAGQQSVPSPSLGMAVVLAFSLALLFFAW</sequence>
<dbReference type="Proteomes" id="UP000800082">
    <property type="component" value="Unassembled WGS sequence"/>
</dbReference>
<feature type="compositionally biased region" description="Polar residues" evidence="1">
    <location>
        <begin position="594"/>
        <end position="605"/>
    </location>
</feature>
<feature type="compositionally biased region" description="Polar residues" evidence="1">
    <location>
        <begin position="477"/>
        <end position="518"/>
    </location>
</feature>
<feature type="region of interest" description="Disordered" evidence="1">
    <location>
        <begin position="243"/>
        <end position="300"/>
    </location>
</feature>
<feature type="compositionally biased region" description="Low complexity" evidence="1">
    <location>
        <begin position="534"/>
        <end position="567"/>
    </location>
</feature>
<feature type="compositionally biased region" description="Low complexity" evidence="1">
    <location>
        <begin position="264"/>
        <end position="284"/>
    </location>
</feature>
<feature type="compositionally biased region" description="Low complexity" evidence="1">
    <location>
        <begin position="582"/>
        <end position="593"/>
    </location>
</feature>
<keyword evidence="2" id="KW-0812">Transmembrane</keyword>
<evidence type="ECO:0000256" key="1">
    <source>
        <dbReference type="SAM" id="MobiDB-lite"/>
    </source>
</evidence>
<dbReference type="GeneID" id="54347684"/>
<keyword evidence="2" id="KW-1133">Transmembrane helix</keyword>